<evidence type="ECO:0000313" key="4">
    <source>
        <dbReference type="EMBL" id="QJT10761.1"/>
    </source>
</evidence>
<dbReference type="Proteomes" id="UP000503251">
    <property type="component" value="Chromosome"/>
</dbReference>
<dbReference type="PROSITE" id="PS51208">
    <property type="entry name" value="AUTOTRANSPORTER"/>
    <property type="match status" value="1"/>
</dbReference>
<keyword evidence="2" id="KW-0812">Transmembrane</keyword>
<evidence type="ECO:0000259" key="3">
    <source>
        <dbReference type="PROSITE" id="PS51208"/>
    </source>
</evidence>
<dbReference type="EMBL" id="CP039543">
    <property type="protein sequence ID" value="QJT10761.1"/>
    <property type="molecule type" value="Genomic_DNA"/>
</dbReference>
<dbReference type="InterPro" id="IPR011050">
    <property type="entry name" value="Pectin_lyase_fold/virulence"/>
</dbReference>
<accession>A0ABX6NKM3</accession>
<protein>
    <submittedName>
        <fullName evidence="4">Autotransporter domain-containing protein</fullName>
    </submittedName>
</protein>
<dbReference type="Pfam" id="PF03797">
    <property type="entry name" value="Autotransporter"/>
    <property type="match status" value="1"/>
</dbReference>
<dbReference type="SUPFAM" id="SSF103515">
    <property type="entry name" value="Autotransporter"/>
    <property type="match status" value="1"/>
</dbReference>
<dbReference type="SMART" id="SM00869">
    <property type="entry name" value="Autotransporter"/>
    <property type="match status" value="1"/>
</dbReference>
<dbReference type="InterPro" id="IPR036709">
    <property type="entry name" value="Autotransporte_beta_dom_sf"/>
</dbReference>
<keyword evidence="2" id="KW-1133">Transmembrane helix</keyword>
<feature type="region of interest" description="Disordered" evidence="1">
    <location>
        <begin position="974"/>
        <end position="1001"/>
    </location>
</feature>
<evidence type="ECO:0000256" key="2">
    <source>
        <dbReference type="SAM" id="Phobius"/>
    </source>
</evidence>
<keyword evidence="5" id="KW-1185">Reference proteome</keyword>
<organism evidence="4 5">
    <name type="scientific">Oceanidesulfovibrio marinus</name>
    <dbReference type="NCBI Taxonomy" id="370038"/>
    <lineage>
        <taxon>Bacteria</taxon>
        <taxon>Pseudomonadati</taxon>
        <taxon>Thermodesulfobacteriota</taxon>
        <taxon>Desulfovibrionia</taxon>
        <taxon>Desulfovibrionales</taxon>
        <taxon>Desulfovibrionaceae</taxon>
        <taxon>Oceanidesulfovibrio</taxon>
    </lineage>
</organism>
<evidence type="ECO:0000256" key="1">
    <source>
        <dbReference type="SAM" id="MobiDB-lite"/>
    </source>
</evidence>
<feature type="domain" description="Autotransporter" evidence="3">
    <location>
        <begin position="1001"/>
        <end position="1282"/>
    </location>
</feature>
<name>A0ABX6NKM3_9BACT</name>
<dbReference type="InterPro" id="IPR005546">
    <property type="entry name" value="Autotransporte_beta"/>
</dbReference>
<feature type="transmembrane region" description="Helical" evidence="2">
    <location>
        <begin position="25"/>
        <end position="46"/>
    </location>
</feature>
<sequence length="1282" mass="129138">MRPFEEERAMGCAPVVQALRLGTNFFCRMVMALVLLNLCSASALAATVTVTNPFDTGAGSFRQALVDASSGDTISFAIGYDSTITVSSSLLVNKNVSLLNNSGYSVQLVDATNGHGIEVVSNTVLDIGGASPLTIGASTTGGTSAIGIYTPGGGYTIGSLGENTTINARAAASSAYGMSVSTSLEIGTLAGAVNATSTDSYASGLHSSFGTINITTLSGSVSATGKNSVYGLYTDSGDIINIDTLSGAVSATSTGNGAFGFYSFLASIDIGTLSGAVSAMSSSGYAYGLYTNTGAINIGTLTGAVNATSTDSYASGLYSSFGAINIDTLSGAVSATGRDTTYGLYSRLGSIDIGTLSGTVSATSTDGDAHGLEAGSDLSIGTLSGSVSATSSGNYSDAYGLYSDSGAIDIGTLSGAVSATGSGNYSDAYGLYSDSGAIDIGTLSGTVSATGSGTYYSNAYGLYSNSGDIDITTLSGAVSATNSAGSAQGLSLNGGTINIDTLSGAVSATGTDFVSGLYLNAGAIDIGTLSGAVSATSTEDDAYGFYSFLASIDIGTLSGTVSATSTGGDTYGLYSDSGSIDIGTLSGAVSAASKDYRAFGIKSGGALNGGDSATAAKITGMVSAVGGSYASAIEADGATNLYVAGTLYAEDTSGGGNAWAVKTGGADDLLTLNSARIIGKVDMAAGSDLLTLLGSGTATDQFMNIEDLVVGDGSAPTRWEWGTGTGTTHFDAVDILSNAALQVGKGAVINSPVSVHAGGTLGGYGTVAGNVVNSGTVSPGGSIGTLTINGDYTQTAGGALFMELGTYTQDQLVVTGAANLDGALILVPEAGALFRGGTSWTVLTADGGINGGFHSTSILSSSPTLTFLSTQTGGVLSVSTYRSTPYTAFALGGRSMGLSQLLTSATNDATGEMAEMLAGLDFSSGAEISYAMESLSAESYGAFSQSALEGGRALTAAQRAGLRSGGVAPGRTYIGDLNQGGGTSDAPQSTGLAADEAPGSAGSPELTVFLEPFGMHANQGSSGDRVGYDAMTWGLAAGFLYHPTESWTLGIAPGFFSQSLQEDGPGDGEGSVVEWSVAALIGYATDDFYMDAMARLGWDSFRSNKDLVLPGMPRSADARWNGTNLTFALGGGYDFHAGGFTFGPVGSLAWSNLHEDSFEEKDAGLLGQHIRARNSQSLNTELGARITRTFESEYGDITPELRMVWNAEWLDGGRSISSSFIGYAGGRYSAQLADQRYRAGLLDAGLTWAVTDRFSIVARTSVELFRPDHDSLSGSLRLQYTF</sequence>
<evidence type="ECO:0000313" key="5">
    <source>
        <dbReference type="Proteomes" id="UP000503251"/>
    </source>
</evidence>
<reference evidence="4 5" key="1">
    <citation type="submission" date="2019-04" db="EMBL/GenBank/DDBJ databases">
        <title>Isolation and culture of sulfate reducing bacteria from the cold seep of the South China Sea.</title>
        <authorList>
            <person name="Sun C."/>
            <person name="Liu R."/>
        </authorList>
    </citation>
    <scope>NUCLEOTIDE SEQUENCE [LARGE SCALE GENOMIC DNA]</scope>
    <source>
        <strain evidence="4 5">CS1</strain>
    </source>
</reference>
<gene>
    <name evidence="4" type="ORF">E8L03_18370</name>
</gene>
<keyword evidence="2" id="KW-0472">Membrane</keyword>
<proteinExistence type="predicted"/>
<dbReference type="SUPFAM" id="SSF51126">
    <property type="entry name" value="Pectin lyase-like"/>
    <property type="match status" value="1"/>
</dbReference>
<dbReference type="Gene3D" id="2.40.128.130">
    <property type="entry name" value="Autotransporter beta-domain"/>
    <property type="match status" value="1"/>
</dbReference>